<comment type="caution">
    <text evidence="2">The sequence shown here is derived from an EMBL/GenBank/DDBJ whole genome shotgun (WGS) entry which is preliminary data.</text>
</comment>
<dbReference type="InterPro" id="IPR037522">
    <property type="entry name" value="HD_GYP_dom"/>
</dbReference>
<dbReference type="SUPFAM" id="SSF109604">
    <property type="entry name" value="HD-domain/PDEase-like"/>
    <property type="match status" value="1"/>
</dbReference>
<dbReference type="Proteomes" id="UP000664654">
    <property type="component" value="Unassembled WGS sequence"/>
</dbReference>
<feature type="domain" description="HD-GYP" evidence="1">
    <location>
        <begin position="288"/>
        <end position="511"/>
    </location>
</feature>
<dbReference type="InterPro" id="IPR029016">
    <property type="entry name" value="GAF-like_dom_sf"/>
</dbReference>
<reference evidence="2" key="1">
    <citation type="submission" date="2021-03" db="EMBL/GenBank/DDBJ databases">
        <title>novel species isolated from a fishpond in China.</title>
        <authorList>
            <person name="Lu H."/>
            <person name="Cai Z."/>
        </authorList>
    </citation>
    <scope>NUCLEOTIDE SEQUENCE</scope>
    <source>
        <strain evidence="2">JCM 30855</strain>
    </source>
</reference>
<dbReference type="GO" id="GO:0008081">
    <property type="term" value="F:phosphoric diester hydrolase activity"/>
    <property type="evidence" value="ECO:0007669"/>
    <property type="project" value="UniProtKB-ARBA"/>
</dbReference>
<dbReference type="SMART" id="SM00471">
    <property type="entry name" value="HDc"/>
    <property type="match status" value="1"/>
</dbReference>
<name>A0A939DNG6_9ALTE</name>
<sequence>MDSDKILEEIVNVGISLSSEKNTRVLLEHILLAAKNLSQADGGTIYAVDQENNLVFDTLLNDSLRLHFGGSSPLQASFPPIPIFIDGQPNTKAAVAHAAATGQVINIDDLSQQPDYQHSNAKRMDDEYDYQTRSVLTIPMKNHEGELNGVLQLVNARHNGEVGPFSPETVKQVQALASQAAVALTNRQLIDAMEELFQSFTQLIAKAIDEKSPYTGGHCRRVPELTMMIAEAVHRHTEGPMAEFRMSDADRHELNLAGWIHDCGKVATPEYVMDKSTKLETVFDRITLVETRFELAKRDVELQYLQHKDKADHPELMQQMQGELAQLDEDLAFVKQANTGGEFMRPEDQDRLVQIGQSRQVRIGTEMVPLLSDEEVYNLRIARGTLNDEERAIINRHMDITIEMLESLPFPKHLQRVPEFAGGHHEKMDGTGYPKKLTREQMSVPARMMAIADIFEALTAADRPYKEAKKISECLTIMGRMKLGNHIDPDLFDVFVKEKVYLEYAERFLKPEQLDEIDLSAIPGFSP</sequence>
<dbReference type="SMART" id="SM00065">
    <property type="entry name" value="GAF"/>
    <property type="match status" value="1"/>
</dbReference>
<protein>
    <submittedName>
        <fullName evidence="2">GAF domain-containing protein</fullName>
    </submittedName>
</protein>
<dbReference type="AlphaFoldDB" id="A0A939DNG6"/>
<keyword evidence="3" id="KW-1185">Reference proteome</keyword>
<dbReference type="Pfam" id="PF13487">
    <property type="entry name" value="HD_5"/>
    <property type="match status" value="1"/>
</dbReference>
<accession>A0A939DNG6</accession>
<gene>
    <name evidence="2" type="ORF">J0A66_08995</name>
</gene>
<evidence type="ECO:0000313" key="3">
    <source>
        <dbReference type="Proteomes" id="UP000664654"/>
    </source>
</evidence>
<dbReference type="EMBL" id="JAFKCV010000004">
    <property type="protein sequence ID" value="MBN7825355.1"/>
    <property type="molecule type" value="Genomic_DNA"/>
</dbReference>
<dbReference type="PANTHER" id="PTHR43155">
    <property type="entry name" value="CYCLIC DI-GMP PHOSPHODIESTERASE PA4108-RELATED"/>
    <property type="match status" value="1"/>
</dbReference>
<dbReference type="Gene3D" id="1.10.3210.10">
    <property type="entry name" value="Hypothetical protein af1432"/>
    <property type="match status" value="2"/>
</dbReference>
<dbReference type="InterPro" id="IPR003018">
    <property type="entry name" value="GAF"/>
</dbReference>
<organism evidence="2 3">
    <name type="scientific">Bowmanella dokdonensis</name>
    <dbReference type="NCBI Taxonomy" id="751969"/>
    <lineage>
        <taxon>Bacteria</taxon>
        <taxon>Pseudomonadati</taxon>
        <taxon>Pseudomonadota</taxon>
        <taxon>Gammaproteobacteria</taxon>
        <taxon>Alteromonadales</taxon>
        <taxon>Alteromonadaceae</taxon>
        <taxon>Bowmanella</taxon>
    </lineage>
</organism>
<dbReference type="PROSITE" id="PS51832">
    <property type="entry name" value="HD_GYP"/>
    <property type="match status" value="1"/>
</dbReference>
<proteinExistence type="predicted"/>
<evidence type="ECO:0000259" key="1">
    <source>
        <dbReference type="PROSITE" id="PS51832"/>
    </source>
</evidence>
<dbReference type="CDD" id="cd00077">
    <property type="entry name" value="HDc"/>
    <property type="match status" value="1"/>
</dbReference>
<dbReference type="InterPro" id="IPR003607">
    <property type="entry name" value="HD/PDEase_dom"/>
</dbReference>
<dbReference type="PANTHER" id="PTHR43155:SF2">
    <property type="entry name" value="CYCLIC DI-GMP PHOSPHODIESTERASE PA4108"/>
    <property type="match status" value="1"/>
</dbReference>
<dbReference type="SUPFAM" id="SSF55781">
    <property type="entry name" value="GAF domain-like"/>
    <property type="match status" value="1"/>
</dbReference>
<evidence type="ECO:0000313" key="2">
    <source>
        <dbReference type="EMBL" id="MBN7825355.1"/>
    </source>
</evidence>
<dbReference type="RefSeq" id="WP_206573465.1">
    <property type="nucleotide sequence ID" value="NZ_JAFKCV010000004.1"/>
</dbReference>
<dbReference type="Pfam" id="PF01590">
    <property type="entry name" value="GAF"/>
    <property type="match status" value="1"/>
</dbReference>
<dbReference type="Gene3D" id="3.30.450.40">
    <property type="match status" value="1"/>
</dbReference>